<keyword evidence="6" id="KW-0472">Membrane</keyword>
<accession>A0A498IAZ2</accession>
<dbReference type="PROSITE" id="PS50942">
    <property type="entry name" value="ENTH"/>
    <property type="match status" value="1"/>
</dbReference>
<protein>
    <recommendedName>
        <fullName evidence="10">ENTH domain-containing protein</fullName>
    </recommendedName>
</protein>
<evidence type="ECO:0000256" key="2">
    <source>
        <dbReference type="ARBA" id="ARBA00004555"/>
    </source>
</evidence>
<dbReference type="InterPro" id="IPR011417">
    <property type="entry name" value="ANTH_dom"/>
</dbReference>
<name>A0A498IAZ2_MALDO</name>
<evidence type="ECO:0000313" key="12">
    <source>
        <dbReference type="Proteomes" id="UP000290289"/>
    </source>
</evidence>
<keyword evidence="12" id="KW-1185">Reference proteome</keyword>
<feature type="domain" description="ENTH" evidence="10">
    <location>
        <begin position="24"/>
        <end position="162"/>
    </location>
</feature>
<comment type="caution">
    <text evidence="11">The sequence shown here is derived from an EMBL/GenBank/DDBJ whole genome shotgun (WGS) entry which is preliminary data.</text>
</comment>
<evidence type="ECO:0000256" key="9">
    <source>
        <dbReference type="SAM" id="MobiDB-lite"/>
    </source>
</evidence>
<dbReference type="GO" id="GO:0032050">
    <property type="term" value="F:clathrin heavy chain binding"/>
    <property type="evidence" value="ECO:0007669"/>
    <property type="project" value="TreeGrafter"/>
</dbReference>
<evidence type="ECO:0000259" key="10">
    <source>
        <dbReference type="PROSITE" id="PS50942"/>
    </source>
</evidence>
<comment type="subcellular location">
    <subcellularLocation>
        <location evidence="1">Cytoplasmic vesicle</location>
        <location evidence="1">Clathrin-coated vesicle</location>
    </subcellularLocation>
    <subcellularLocation>
        <location evidence="2">Golgi apparatus</location>
    </subcellularLocation>
    <subcellularLocation>
        <location evidence="3">Membrane</location>
        <location evidence="3">Clathrin-coated pit</location>
    </subcellularLocation>
</comment>
<evidence type="ECO:0000256" key="1">
    <source>
        <dbReference type="ARBA" id="ARBA00004132"/>
    </source>
</evidence>
<evidence type="ECO:0000256" key="7">
    <source>
        <dbReference type="ARBA" id="ARBA00023176"/>
    </source>
</evidence>
<evidence type="ECO:0000313" key="11">
    <source>
        <dbReference type="EMBL" id="RXH79135.1"/>
    </source>
</evidence>
<dbReference type="GO" id="GO:0005794">
    <property type="term" value="C:Golgi apparatus"/>
    <property type="evidence" value="ECO:0007669"/>
    <property type="project" value="UniProtKB-SubCell"/>
</dbReference>
<feature type="region of interest" description="Disordered" evidence="9">
    <location>
        <begin position="175"/>
        <end position="194"/>
    </location>
</feature>
<dbReference type="SUPFAM" id="SSF89009">
    <property type="entry name" value="GAT-like domain"/>
    <property type="match status" value="1"/>
</dbReference>
<dbReference type="FunFam" id="1.20.58.150:FF:000005">
    <property type="entry name" value="putative clathrin assembly protein At2g25430"/>
    <property type="match status" value="1"/>
</dbReference>
<dbReference type="GO" id="GO:0030136">
    <property type="term" value="C:clathrin-coated vesicle"/>
    <property type="evidence" value="ECO:0007669"/>
    <property type="project" value="UniProtKB-SubCell"/>
</dbReference>
<dbReference type="AlphaFoldDB" id="A0A498IAZ2"/>
<dbReference type="InterPro" id="IPR048050">
    <property type="entry name" value="ANTH_N_plant"/>
</dbReference>
<dbReference type="GO" id="GO:0072583">
    <property type="term" value="P:clathrin-dependent endocytosis"/>
    <property type="evidence" value="ECO:0007669"/>
    <property type="project" value="InterPro"/>
</dbReference>
<evidence type="ECO:0000256" key="4">
    <source>
        <dbReference type="ARBA" id="ARBA00022583"/>
    </source>
</evidence>
<feature type="compositionally biased region" description="Acidic residues" evidence="9">
    <location>
        <begin position="179"/>
        <end position="193"/>
    </location>
</feature>
<dbReference type="InterPro" id="IPR045192">
    <property type="entry name" value="AP180-like"/>
</dbReference>
<keyword evidence="4" id="KW-0254">Endocytosis</keyword>
<evidence type="ECO:0000256" key="5">
    <source>
        <dbReference type="ARBA" id="ARBA00023034"/>
    </source>
</evidence>
<dbReference type="EMBL" id="RDQH01000339">
    <property type="protein sequence ID" value="RXH79135.1"/>
    <property type="molecule type" value="Genomic_DNA"/>
</dbReference>
<dbReference type="InterPro" id="IPR008942">
    <property type="entry name" value="ENTH_VHS"/>
</dbReference>
<keyword evidence="7" id="KW-0168">Coated pit</keyword>
<dbReference type="Gene3D" id="1.25.40.90">
    <property type="match status" value="1"/>
</dbReference>
<dbReference type="GO" id="GO:0005905">
    <property type="term" value="C:clathrin-coated pit"/>
    <property type="evidence" value="ECO:0007669"/>
    <property type="project" value="UniProtKB-SubCell"/>
</dbReference>
<dbReference type="PANTHER" id="PTHR22951:SF22">
    <property type="entry name" value="ENTH DOMAIN-CONTAINING PROTEIN"/>
    <property type="match status" value="1"/>
</dbReference>
<dbReference type="GO" id="GO:0048268">
    <property type="term" value="P:clathrin coat assembly"/>
    <property type="evidence" value="ECO:0007669"/>
    <property type="project" value="InterPro"/>
</dbReference>
<evidence type="ECO:0000256" key="3">
    <source>
        <dbReference type="ARBA" id="ARBA00004600"/>
    </source>
</evidence>
<dbReference type="SUPFAM" id="SSF48464">
    <property type="entry name" value="ENTH/VHS domain"/>
    <property type="match status" value="1"/>
</dbReference>
<dbReference type="InterPro" id="IPR014712">
    <property type="entry name" value="ANTH_dom_sf"/>
</dbReference>
<dbReference type="Proteomes" id="UP000290289">
    <property type="component" value="Chromosome 13"/>
</dbReference>
<sequence>MQRRFRQVFSALREHSSVSYAKIATVGGFCNVELIIIKATAPDDLPLPERYVQELLKIFSISPSSLRDFSLSFNRRFVKTRCWRVALKCLILLHRLLRSVPEDSNFRSELLWTRSNGLMSLNQCHFRDDSSSASKDYTAFIRSYARLLDEALHCFWLDSKPAYDQQDQQQYEEYQYREQDEEYKEEGEEEEPQLESLSNRMMEVGRMLEVLPHLQTLIDLVMDCRPTGPAAKAFLVQLAMKHIIRESFMCYTIFRREIVTVLDSLLQIPYSSCISAFGIYKKAAVQANQLSEFYEWCKAMGFYGGYEYPFIDQIPHIQIHALEKFLNGMWQLTESSSTPTSPTSSASVPSSFVEFSSSTTLTEDDIGDRVFLSQKDHILVSTKWEKPLIRFERESYDEEKLLIQLDEEKPLIQFEIEVFDKEKPLIQFDEEKPLIDFEDDIDNESWESLLEASINKSPAAQTQQNISWQMQIYNPNALNPFHQPLIRPNYHGDYNVWCAQI</sequence>
<dbReference type="InterPro" id="IPR013809">
    <property type="entry name" value="ENTH"/>
</dbReference>
<dbReference type="GO" id="GO:0005546">
    <property type="term" value="F:phosphatidylinositol-4,5-bisphosphate binding"/>
    <property type="evidence" value="ECO:0007669"/>
    <property type="project" value="TreeGrafter"/>
</dbReference>
<gene>
    <name evidence="11" type="ORF">DVH24_040282</name>
</gene>
<dbReference type="GO" id="GO:0006900">
    <property type="term" value="P:vesicle budding from membrane"/>
    <property type="evidence" value="ECO:0007669"/>
    <property type="project" value="TreeGrafter"/>
</dbReference>
<keyword evidence="8" id="KW-0968">Cytoplasmic vesicle</keyword>
<evidence type="ECO:0000256" key="6">
    <source>
        <dbReference type="ARBA" id="ARBA00023136"/>
    </source>
</evidence>
<dbReference type="GO" id="GO:0000149">
    <property type="term" value="F:SNARE binding"/>
    <property type="evidence" value="ECO:0007669"/>
    <property type="project" value="TreeGrafter"/>
</dbReference>
<organism evidence="11 12">
    <name type="scientific">Malus domestica</name>
    <name type="common">Apple</name>
    <name type="synonym">Pyrus malus</name>
    <dbReference type="NCBI Taxonomy" id="3750"/>
    <lineage>
        <taxon>Eukaryota</taxon>
        <taxon>Viridiplantae</taxon>
        <taxon>Streptophyta</taxon>
        <taxon>Embryophyta</taxon>
        <taxon>Tracheophyta</taxon>
        <taxon>Spermatophyta</taxon>
        <taxon>Magnoliopsida</taxon>
        <taxon>eudicotyledons</taxon>
        <taxon>Gunneridae</taxon>
        <taxon>Pentapetalae</taxon>
        <taxon>rosids</taxon>
        <taxon>fabids</taxon>
        <taxon>Rosales</taxon>
        <taxon>Rosaceae</taxon>
        <taxon>Amygdaloideae</taxon>
        <taxon>Maleae</taxon>
        <taxon>Malus</taxon>
    </lineage>
</organism>
<dbReference type="GO" id="GO:0005545">
    <property type="term" value="F:1-phosphatidylinositol binding"/>
    <property type="evidence" value="ECO:0007669"/>
    <property type="project" value="InterPro"/>
</dbReference>
<evidence type="ECO:0000256" key="8">
    <source>
        <dbReference type="ARBA" id="ARBA00023329"/>
    </source>
</evidence>
<dbReference type="SMART" id="SM00273">
    <property type="entry name" value="ENTH"/>
    <property type="match status" value="1"/>
</dbReference>
<proteinExistence type="predicted"/>
<dbReference type="PANTHER" id="PTHR22951">
    <property type="entry name" value="CLATHRIN ASSEMBLY PROTEIN"/>
    <property type="match status" value="1"/>
</dbReference>
<dbReference type="CDD" id="cd16987">
    <property type="entry name" value="ANTH_N_AP180_plant"/>
    <property type="match status" value="1"/>
</dbReference>
<dbReference type="Pfam" id="PF07651">
    <property type="entry name" value="ANTH"/>
    <property type="match status" value="1"/>
</dbReference>
<dbReference type="Gene3D" id="1.20.58.150">
    <property type="entry name" value="ANTH domain"/>
    <property type="match status" value="1"/>
</dbReference>
<dbReference type="STRING" id="3750.A0A498IAZ2"/>
<keyword evidence="5" id="KW-0333">Golgi apparatus</keyword>
<reference evidence="11 12" key="1">
    <citation type="submission" date="2018-10" db="EMBL/GenBank/DDBJ databases">
        <title>A high-quality apple genome assembly.</title>
        <authorList>
            <person name="Hu J."/>
        </authorList>
    </citation>
    <scope>NUCLEOTIDE SEQUENCE [LARGE SCALE GENOMIC DNA]</scope>
    <source>
        <strain evidence="12">cv. HFTH1</strain>
        <tissue evidence="11">Young leaf</tissue>
    </source>
</reference>